<dbReference type="Proteomes" id="UP000201946">
    <property type="component" value="Segment"/>
</dbReference>
<evidence type="ECO:0000313" key="2">
    <source>
        <dbReference type="Proteomes" id="UP000201946"/>
    </source>
</evidence>
<sequence>MAAGPWTPVDTTKTNLINGTFDLDSDSLKVGLVTSSGNISSSTTTWAGVTGEVANGNGYTTGGVSVTLTLSGTSTVTVKFATNPVWTASGSGIAAKWAVLYEVGGNVIAYALLNSDGSTSTTTAGNTLTVNSNGSNYIFTLS</sequence>
<proteinExistence type="predicted"/>
<dbReference type="EMBL" id="KR080204">
    <property type="protein sequence ID" value="AKF15059.1"/>
    <property type="molecule type" value="Genomic_DNA"/>
</dbReference>
<organism evidence="1 2">
    <name type="scientific">Mycobacterium phage Mindy</name>
    <dbReference type="NCBI Taxonomy" id="1647311"/>
    <lineage>
        <taxon>Viruses</taxon>
        <taxon>Duplodnaviria</taxon>
        <taxon>Heunggongvirae</taxon>
        <taxon>Uroviricota</taxon>
        <taxon>Caudoviricetes</taxon>
        <taxon>Kostyavirus</taxon>
        <taxon>Kostyavirus toto</taxon>
    </lineage>
</organism>
<reference evidence="1 2" key="1">
    <citation type="journal article" date="2015" name="Genome Announc.">
        <title>Genome Sequence of Mycobacteriophage Mindy.</title>
        <authorList>
            <person name="Pope W.H."/>
            <person name="Bernstein N.I."/>
            <person name="Fasolas C.S."/>
            <person name="Mezghani N."/>
            <person name="Pressimone C.A."/>
            <person name="Selvakumar P."/>
            <person name="Stanton A.C."/>
            <person name="Lapin J.S."/>
            <person name="Prout A.K."/>
            <person name="Grubb S.R."/>
            <person name="Warner M.H."/>
            <person name="Bowman C.A."/>
            <person name="Russell D.A."/>
            <person name="Hatfull G.F."/>
        </authorList>
    </citation>
    <scope>NUCLEOTIDE SEQUENCE [LARGE SCALE GENOMIC DNA]</scope>
</reference>
<gene>
    <name evidence="1" type="primary">29</name>
    <name evidence="1" type="ORF">SEA_MINDY_29</name>
</gene>
<dbReference type="GeneID" id="26796312"/>
<protein>
    <submittedName>
        <fullName evidence="1">Uncharacterized protein</fullName>
    </submittedName>
</protein>
<dbReference type="RefSeq" id="YP_009225316.1">
    <property type="nucleotide sequence ID" value="NC_029093.1"/>
</dbReference>
<evidence type="ECO:0000313" key="1">
    <source>
        <dbReference type="EMBL" id="AKF15059.1"/>
    </source>
</evidence>
<accession>A0A0F6WEX5</accession>
<dbReference type="KEGG" id="vg:26796312"/>
<name>A0A0F6WEX5_9CAUD</name>